<dbReference type="AlphaFoldDB" id="A0A5C6RMC4"/>
<dbReference type="SUPFAM" id="SSF53448">
    <property type="entry name" value="Nucleotide-diphospho-sugar transferases"/>
    <property type="match status" value="1"/>
</dbReference>
<dbReference type="PANTHER" id="PTHR42883:SF2">
    <property type="entry name" value="THYMIDYLYLTRANSFERASE"/>
    <property type="match status" value="1"/>
</dbReference>
<evidence type="ECO:0000259" key="1">
    <source>
        <dbReference type="Pfam" id="PF00483"/>
    </source>
</evidence>
<dbReference type="Pfam" id="PF24894">
    <property type="entry name" value="Hexapep_GlmU"/>
    <property type="match status" value="1"/>
</dbReference>
<organism evidence="3 4">
    <name type="scientific">Phaeodactylibacter luteus</name>
    <dbReference type="NCBI Taxonomy" id="1564516"/>
    <lineage>
        <taxon>Bacteria</taxon>
        <taxon>Pseudomonadati</taxon>
        <taxon>Bacteroidota</taxon>
        <taxon>Saprospiria</taxon>
        <taxon>Saprospirales</taxon>
        <taxon>Haliscomenobacteraceae</taxon>
        <taxon>Phaeodactylibacter</taxon>
    </lineage>
</organism>
<comment type="caution">
    <text evidence="3">The sequence shown here is derived from an EMBL/GenBank/DDBJ whole genome shotgun (WGS) entry which is preliminary data.</text>
</comment>
<protein>
    <submittedName>
        <fullName evidence="3">Glucose-1-phosphate thymidylyltransferase</fullName>
    </submittedName>
</protein>
<feature type="domain" description="Glucose-1-phosphate adenylyltransferase/Bifunctional protein GlmU-like C-terminal hexapeptide" evidence="2">
    <location>
        <begin position="248"/>
        <end position="289"/>
    </location>
</feature>
<dbReference type="GO" id="GO:0016740">
    <property type="term" value="F:transferase activity"/>
    <property type="evidence" value="ECO:0007669"/>
    <property type="project" value="UniProtKB-KW"/>
</dbReference>
<name>A0A5C6RMC4_9BACT</name>
<dbReference type="OrthoDB" id="9803871at2"/>
<dbReference type="RefSeq" id="WP_147167507.1">
    <property type="nucleotide sequence ID" value="NZ_VOOR01000019.1"/>
</dbReference>
<gene>
    <name evidence="3" type="ORF">FRY97_10615</name>
</gene>
<dbReference type="Pfam" id="PF00483">
    <property type="entry name" value="NTP_transferase"/>
    <property type="match status" value="1"/>
</dbReference>
<dbReference type="CDD" id="cd04181">
    <property type="entry name" value="NTP_transferase"/>
    <property type="match status" value="1"/>
</dbReference>
<sequence>MKAIIPVAGAGTRLRPLTYTQPKPLIPVAGKPIISFIIDQLIEQGIRDFVFVIGYLGEKIRNYVDRAYPHINREYITQDDRLGSGHAIWTARELLDPDSDVVVFFGDIIIDVDFKRVLNSPDSCLCIKKVQDPRKFGVVELGPGGEVRKVAEKPKIPKSDMAMVGFYKVRQAGKLIEALDFNIKHNIRSNGEFPLTDAFMRMIEQGARFSTVVVDNWFDCGKKEVLLDTNAAFLDREGYASTNLPQFDNSIIIHPVSIGQNCKISNSIIGPHVTIGNNARISHTIIKDSIIGNYAHIKEVILQRSVVGNDTAITGLRQSLNLGDNTEIDFSLPRT</sequence>
<evidence type="ECO:0000313" key="3">
    <source>
        <dbReference type="EMBL" id="TXB63104.1"/>
    </source>
</evidence>
<feature type="domain" description="Nucleotidyl transferase" evidence="1">
    <location>
        <begin position="2"/>
        <end position="234"/>
    </location>
</feature>
<keyword evidence="3" id="KW-0808">Transferase</keyword>
<dbReference type="PANTHER" id="PTHR42883">
    <property type="entry name" value="GLUCOSE-1-PHOSPHATE THYMIDYLTRANSFERASE"/>
    <property type="match status" value="1"/>
</dbReference>
<evidence type="ECO:0000313" key="4">
    <source>
        <dbReference type="Proteomes" id="UP000321580"/>
    </source>
</evidence>
<evidence type="ECO:0000259" key="2">
    <source>
        <dbReference type="Pfam" id="PF24894"/>
    </source>
</evidence>
<reference evidence="3 4" key="1">
    <citation type="submission" date="2019-08" db="EMBL/GenBank/DDBJ databases">
        <title>Genome of Phaeodactylibacter luteus.</title>
        <authorList>
            <person name="Bowman J.P."/>
        </authorList>
    </citation>
    <scope>NUCLEOTIDE SEQUENCE [LARGE SCALE GENOMIC DNA]</scope>
    <source>
        <strain evidence="3 4">KCTC 42180</strain>
    </source>
</reference>
<dbReference type="Gene3D" id="3.90.550.10">
    <property type="entry name" value="Spore Coat Polysaccharide Biosynthesis Protein SpsA, Chain A"/>
    <property type="match status" value="1"/>
</dbReference>
<proteinExistence type="predicted"/>
<dbReference type="EMBL" id="VOOR01000019">
    <property type="protein sequence ID" value="TXB63104.1"/>
    <property type="molecule type" value="Genomic_DNA"/>
</dbReference>
<dbReference type="Gene3D" id="2.160.10.10">
    <property type="entry name" value="Hexapeptide repeat proteins"/>
    <property type="match status" value="1"/>
</dbReference>
<dbReference type="Proteomes" id="UP000321580">
    <property type="component" value="Unassembled WGS sequence"/>
</dbReference>
<dbReference type="InterPro" id="IPR029044">
    <property type="entry name" value="Nucleotide-diphossugar_trans"/>
</dbReference>
<dbReference type="InterPro" id="IPR056818">
    <property type="entry name" value="GlmU/GlgC-like_hexapep"/>
</dbReference>
<keyword evidence="4" id="KW-1185">Reference proteome</keyword>
<accession>A0A5C6RMC4</accession>
<dbReference type="InterPro" id="IPR005835">
    <property type="entry name" value="NTP_transferase_dom"/>
</dbReference>